<protein>
    <submittedName>
        <fullName evidence="2">Uncharacterized protein</fullName>
    </submittedName>
</protein>
<keyword evidence="1" id="KW-1133">Transmembrane helix</keyword>
<evidence type="ECO:0000313" key="2">
    <source>
        <dbReference type="EMBL" id="PIC13709.1"/>
    </source>
</evidence>
<proteinExistence type="predicted"/>
<accession>A0A2G5SFN3</accession>
<dbReference type="Proteomes" id="UP000230233">
    <property type="component" value="Unassembled WGS sequence"/>
</dbReference>
<sequence length="92" mass="10718">MWGSTWQQKIVQNRPSSIWVMGSILANFQNSFSSSSYIFVALYFSMKIDLEAIFAAFLMFKNMKATDTMTLYLVVNTKWFSGYKYLLNKVVK</sequence>
<keyword evidence="1" id="KW-0812">Transmembrane</keyword>
<dbReference type="EMBL" id="PDUG01000011">
    <property type="protein sequence ID" value="PIC13709.1"/>
    <property type="molecule type" value="Genomic_DNA"/>
</dbReference>
<keyword evidence="3" id="KW-1185">Reference proteome</keyword>
<gene>
    <name evidence="2" type="ORF">B9Z55_027572</name>
</gene>
<feature type="transmembrane region" description="Helical" evidence="1">
    <location>
        <begin position="37"/>
        <end position="60"/>
    </location>
</feature>
<evidence type="ECO:0000256" key="1">
    <source>
        <dbReference type="SAM" id="Phobius"/>
    </source>
</evidence>
<reference evidence="3" key="1">
    <citation type="submission" date="2017-10" db="EMBL/GenBank/DDBJ databases">
        <title>Rapid genome shrinkage in a self-fertile nematode reveals novel sperm competition proteins.</title>
        <authorList>
            <person name="Yin D."/>
            <person name="Schwarz E.M."/>
            <person name="Thomas C.G."/>
            <person name="Felde R.L."/>
            <person name="Korf I.F."/>
            <person name="Cutter A.D."/>
            <person name="Schartner C.M."/>
            <person name="Ralston E.J."/>
            <person name="Meyer B.J."/>
            <person name="Haag E.S."/>
        </authorList>
    </citation>
    <scope>NUCLEOTIDE SEQUENCE [LARGE SCALE GENOMIC DNA]</scope>
    <source>
        <strain evidence="3">JU1422</strain>
    </source>
</reference>
<name>A0A2G5SFN3_9PELO</name>
<dbReference type="AlphaFoldDB" id="A0A2G5SFN3"/>
<organism evidence="2 3">
    <name type="scientific">Caenorhabditis nigoni</name>
    <dbReference type="NCBI Taxonomy" id="1611254"/>
    <lineage>
        <taxon>Eukaryota</taxon>
        <taxon>Metazoa</taxon>
        <taxon>Ecdysozoa</taxon>
        <taxon>Nematoda</taxon>
        <taxon>Chromadorea</taxon>
        <taxon>Rhabditida</taxon>
        <taxon>Rhabditina</taxon>
        <taxon>Rhabditomorpha</taxon>
        <taxon>Rhabditoidea</taxon>
        <taxon>Rhabditidae</taxon>
        <taxon>Peloderinae</taxon>
        <taxon>Caenorhabditis</taxon>
    </lineage>
</organism>
<keyword evidence="1" id="KW-0472">Membrane</keyword>
<evidence type="ECO:0000313" key="3">
    <source>
        <dbReference type="Proteomes" id="UP000230233"/>
    </source>
</evidence>
<comment type="caution">
    <text evidence="2">The sequence shown here is derived from an EMBL/GenBank/DDBJ whole genome shotgun (WGS) entry which is preliminary data.</text>
</comment>